<evidence type="ECO:0000313" key="2">
    <source>
        <dbReference type="Proteomes" id="UP000626109"/>
    </source>
</evidence>
<dbReference type="Proteomes" id="UP000626109">
    <property type="component" value="Unassembled WGS sequence"/>
</dbReference>
<comment type="caution">
    <text evidence="1">The sequence shown here is derived from an EMBL/GenBank/DDBJ whole genome shotgun (WGS) entry which is preliminary data.</text>
</comment>
<proteinExistence type="predicted"/>
<reference evidence="1" key="1">
    <citation type="submission" date="2021-02" db="EMBL/GenBank/DDBJ databases">
        <authorList>
            <person name="Dougan E. K."/>
            <person name="Rhodes N."/>
            <person name="Thang M."/>
            <person name="Chan C."/>
        </authorList>
    </citation>
    <scope>NUCLEOTIDE SEQUENCE</scope>
</reference>
<accession>A0A813JT68</accession>
<name>A0A813JT68_POLGL</name>
<sequence>MGATCCHGPLFSDQFEEAQLNRCRSAAENAKGTVQQPKAHRSCAACYACVSTESTRKMNAFQAPEHGYGMDVDATHWNHQSPQNPVELQQVQLRLQQMQQLQLQQ</sequence>
<protein>
    <submittedName>
        <fullName evidence="1">Uncharacterized protein</fullName>
    </submittedName>
</protein>
<feature type="non-terminal residue" evidence="1">
    <location>
        <position position="1"/>
    </location>
</feature>
<dbReference type="AlphaFoldDB" id="A0A813JT68"/>
<dbReference type="EMBL" id="CAJNNW010026861">
    <property type="protein sequence ID" value="CAE8688227.1"/>
    <property type="molecule type" value="Genomic_DNA"/>
</dbReference>
<gene>
    <name evidence="1" type="ORF">PGLA2088_LOCUS25814</name>
</gene>
<evidence type="ECO:0000313" key="1">
    <source>
        <dbReference type="EMBL" id="CAE8688227.1"/>
    </source>
</evidence>
<organism evidence="1 2">
    <name type="scientific">Polarella glacialis</name>
    <name type="common">Dinoflagellate</name>
    <dbReference type="NCBI Taxonomy" id="89957"/>
    <lineage>
        <taxon>Eukaryota</taxon>
        <taxon>Sar</taxon>
        <taxon>Alveolata</taxon>
        <taxon>Dinophyceae</taxon>
        <taxon>Suessiales</taxon>
        <taxon>Suessiaceae</taxon>
        <taxon>Polarella</taxon>
    </lineage>
</organism>